<dbReference type="Proteomes" id="UP001200110">
    <property type="component" value="Unassembled WGS sequence"/>
</dbReference>
<proteinExistence type="predicted"/>
<dbReference type="CDD" id="cd00085">
    <property type="entry name" value="HNHc"/>
    <property type="match status" value="1"/>
</dbReference>
<dbReference type="EMBL" id="JAKKOR010000012">
    <property type="protein sequence ID" value="MCF8590097.1"/>
    <property type="molecule type" value="Genomic_DNA"/>
</dbReference>
<comment type="caution">
    <text evidence="2">The sequence shown here is derived from an EMBL/GenBank/DDBJ whole genome shotgun (WGS) entry which is preliminary data.</text>
</comment>
<organism evidence="2 3">
    <name type="scientific">Gordonia liuliyuniae</name>
    <dbReference type="NCBI Taxonomy" id="2911517"/>
    <lineage>
        <taxon>Bacteria</taxon>
        <taxon>Bacillati</taxon>
        <taxon>Actinomycetota</taxon>
        <taxon>Actinomycetes</taxon>
        <taxon>Mycobacteriales</taxon>
        <taxon>Gordoniaceae</taxon>
        <taxon>Gordonia</taxon>
    </lineage>
</organism>
<dbReference type="Pfam" id="PF02720">
    <property type="entry name" value="DUF222"/>
    <property type="match status" value="1"/>
</dbReference>
<dbReference type="InterPro" id="IPR003615">
    <property type="entry name" value="HNH_nuc"/>
</dbReference>
<name>A0ABS9IX88_9ACTN</name>
<gene>
    <name evidence="2" type="ORF">L5G33_16705</name>
</gene>
<dbReference type="RefSeq" id="WP_236999291.1">
    <property type="nucleotide sequence ID" value="NZ_JAKKOR010000012.1"/>
</dbReference>
<evidence type="ECO:0000313" key="3">
    <source>
        <dbReference type="Proteomes" id="UP001200110"/>
    </source>
</evidence>
<dbReference type="InterPro" id="IPR003870">
    <property type="entry name" value="DUF222"/>
</dbReference>
<accession>A0ABS9IX88</accession>
<evidence type="ECO:0000259" key="1">
    <source>
        <dbReference type="Pfam" id="PF02720"/>
    </source>
</evidence>
<evidence type="ECO:0000313" key="2">
    <source>
        <dbReference type="EMBL" id="MCF8590097.1"/>
    </source>
</evidence>
<keyword evidence="3" id="KW-1185">Reference proteome</keyword>
<sequence length="502" mass="53027">MAGNVWAKVDLSPVGVGGEAGGALIDVLQAGEGMLMFLRFEAIYAMLTAAAAREGVEVGDADHRVVDVFASVAREVAVALRVAAGTADRQVNLAVEAAERLPQVARLMRDGVISVAAFGDVVLQTTGVADTDLIAAVDATTAAELREMGGVSRRDAGDTARRAVAELDPDGVRERRELRGKGVHVSHDVDGSDVTITTTPEDAVLIDASVSAVADRVCADDSRSRGVRRHDAAVALLTRGEFACDCGNPDCAATGSAATVAERFASVVVHVVADASTLSGDSDKAGWLDGFGVLDAHHVREIAARGDAITRPLDIAGLADHAAQPGNAYRPTSACDTAMRAVFGSCSEPGCARRAWSCDLDHVCEFNHADNAAGGATCPCNLNPKCRFHHVLKTFASDWVDDQIVDADGAIWTEVTTPTGYTVRSRARNHWLLPDLGLIPCRHGEPVAPGSVDDAAQPDRVRTRTQAKHAYRMRIRSRRRYVQVCAAADWAASIEQDGPPPF</sequence>
<feature type="domain" description="DUF222" evidence="1">
    <location>
        <begin position="41"/>
        <end position="333"/>
    </location>
</feature>
<protein>
    <submittedName>
        <fullName evidence="2">13E12 repeat family protein</fullName>
    </submittedName>
</protein>
<reference evidence="2 3" key="1">
    <citation type="submission" date="2022-01" db="EMBL/GenBank/DDBJ databases">
        <authorList>
            <person name="Huang Y."/>
        </authorList>
    </citation>
    <scope>NUCLEOTIDE SEQUENCE [LARGE SCALE GENOMIC DNA]</scope>
    <source>
        <strain evidence="2 3">HY366</strain>
    </source>
</reference>